<keyword evidence="3" id="KW-0547">Nucleotide-binding</keyword>
<dbReference type="SUPFAM" id="SSF90123">
    <property type="entry name" value="ABC transporter transmembrane region"/>
    <property type="match status" value="1"/>
</dbReference>
<dbReference type="PANTHER" id="PTHR24223">
    <property type="entry name" value="ATP-BINDING CASSETTE SUB-FAMILY C"/>
    <property type="match status" value="1"/>
</dbReference>
<evidence type="ECO:0000259" key="8">
    <source>
        <dbReference type="PROSITE" id="PS50929"/>
    </source>
</evidence>
<feature type="transmembrane region" description="Helical" evidence="7">
    <location>
        <begin position="32"/>
        <end position="59"/>
    </location>
</feature>
<reference evidence="9 10" key="1">
    <citation type="submission" date="2014-10" db="EMBL/GenBank/DDBJ databases">
        <title>Draft genome of the hookworm Ancylostoma caninum.</title>
        <authorList>
            <person name="Mitreva M."/>
        </authorList>
    </citation>
    <scope>NUCLEOTIDE SEQUENCE [LARGE SCALE GENOMIC DNA]</scope>
    <source>
        <strain evidence="9 10">Baltimore</strain>
    </source>
</reference>
<dbReference type="InterPro" id="IPR050173">
    <property type="entry name" value="ABC_transporter_C-like"/>
</dbReference>
<evidence type="ECO:0000256" key="5">
    <source>
        <dbReference type="ARBA" id="ARBA00022989"/>
    </source>
</evidence>
<proteinExistence type="predicted"/>
<organism evidence="9 10">
    <name type="scientific">Ancylostoma caninum</name>
    <name type="common">Dog hookworm</name>
    <dbReference type="NCBI Taxonomy" id="29170"/>
    <lineage>
        <taxon>Eukaryota</taxon>
        <taxon>Metazoa</taxon>
        <taxon>Ecdysozoa</taxon>
        <taxon>Nematoda</taxon>
        <taxon>Chromadorea</taxon>
        <taxon>Rhabditida</taxon>
        <taxon>Rhabditina</taxon>
        <taxon>Rhabditomorpha</taxon>
        <taxon>Strongyloidea</taxon>
        <taxon>Ancylostomatidae</taxon>
        <taxon>Ancylostomatinae</taxon>
        <taxon>Ancylostoma</taxon>
    </lineage>
</organism>
<gene>
    <name evidence="9" type="ORF">ANCCAN_08758</name>
</gene>
<evidence type="ECO:0000256" key="3">
    <source>
        <dbReference type="ARBA" id="ARBA00022741"/>
    </source>
</evidence>
<evidence type="ECO:0000256" key="6">
    <source>
        <dbReference type="ARBA" id="ARBA00023136"/>
    </source>
</evidence>
<evidence type="ECO:0000256" key="1">
    <source>
        <dbReference type="ARBA" id="ARBA00022448"/>
    </source>
</evidence>
<keyword evidence="6 7" id="KW-0472">Membrane</keyword>
<keyword evidence="10" id="KW-1185">Reference proteome</keyword>
<name>A0A368GNN9_ANCCA</name>
<feature type="transmembrane region" description="Helical" evidence="7">
    <location>
        <begin position="79"/>
        <end position="105"/>
    </location>
</feature>
<comment type="caution">
    <text evidence="9">The sequence shown here is derived from an EMBL/GenBank/DDBJ whole genome shotgun (WGS) entry which is preliminary data.</text>
</comment>
<feature type="domain" description="ABC transmembrane type-1" evidence="8">
    <location>
        <begin position="39"/>
        <end position="161"/>
    </location>
</feature>
<dbReference type="AlphaFoldDB" id="A0A368GNN9"/>
<dbReference type="OrthoDB" id="6282333at2759"/>
<dbReference type="GO" id="GO:0016020">
    <property type="term" value="C:membrane"/>
    <property type="evidence" value="ECO:0007669"/>
    <property type="project" value="InterPro"/>
</dbReference>
<dbReference type="STRING" id="29170.A0A368GNN9"/>
<sequence>MFEPQQPPESRLVEPVAEGGIKKNVYLTYLRAFSYTWAFVFVALLVSRYCMQAASSIFLSSWAEANSKVTDSGETTDGLFIYIALGFGTVALNIITFVSSTFGGIRASLSLHRPLVESLMHAPLSFFEDTPVGRILSRLAGDIDIIDIPLPINIRLVVDSLAHVGSLMRTSIFLCNVCIF</sequence>
<keyword evidence="4" id="KW-0067">ATP-binding</keyword>
<keyword evidence="1" id="KW-0813">Transport</keyword>
<dbReference type="InterPro" id="IPR036640">
    <property type="entry name" value="ABC1_TM_sf"/>
</dbReference>
<dbReference type="EMBL" id="JOJR01000106">
    <property type="protein sequence ID" value="RCN45258.1"/>
    <property type="molecule type" value="Genomic_DNA"/>
</dbReference>
<dbReference type="Pfam" id="PF00664">
    <property type="entry name" value="ABC_membrane"/>
    <property type="match status" value="1"/>
</dbReference>
<dbReference type="Gene3D" id="1.20.1560.10">
    <property type="entry name" value="ABC transporter type 1, transmembrane domain"/>
    <property type="match status" value="1"/>
</dbReference>
<dbReference type="InterPro" id="IPR011527">
    <property type="entry name" value="ABC1_TM_dom"/>
</dbReference>
<evidence type="ECO:0000256" key="2">
    <source>
        <dbReference type="ARBA" id="ARBA00022692"/>
    </source>
</evidence>
<protein>
    <recommendedName>
        <fullName evidence="8">ABC transmembrane type-1 domain-containing protein</fullName>
    </recommendedName>
</protein>
<dbReference type="PANTHER" id="PTHR24223:SF415">
    <property type="entry name" value="FI20190P1"/>
    <property type="match status" value="1"/>
</dbReference>
<dbReference type="GO" id="GO:0005524">
    <property type="term" value="F:ATP binding"/>
    <property type="evidence" value="ECO:0007669"/>
    <property type="project" value="UniProtKB-KW"/>
</dbReference>
<keyword evidence="2 7" id="KW-0812">Transmembrane</keyword>
<dbReference type="GO" id="GO:0140359">
    <property type="term" value="F:ABC-type transporter activity"/>
    <property type="evidence" value="ECO:0007669"/>
    <property type="project" value="InterPro"/>
</dbReference>
<keyword evidence="5 7" id="KW-1133">Transmembrane helix</keyword>
<evidence type="ECO:0000313" key="10">
    <source>
        <dbReference type="Proteomes" id="UP000252519"/>
    </source>
</evidence>
<dbReference type="PROSITE" id="PS50929">
    <property type="entry name" value="ABC_TM1F"/>
    <property type="match status" value="1"/>
</dbReference>
<evidence type="ECO:0000256" key="7">
    <source>
        <dbReference type="SAM" id="Phobius"/>
    </source>
</evidence>
<evidence type="ECO:0000313" key="9">
    <source>
        <dbReference type="EMBL" id="RCN45258.1"/>
    </source>
</evidence>
<evidence type="ECO:0000256" key="4">
    <source>
        <dbReference type="ARBA" id="ARBA00022840"/>
    </source>
</evidence>
<dbReference type="Proteomes" id="UP000252519">
    <property type="component" value="Unassembled WGS sequence"/>
</dbReference>
<accession>A0A368GNN9</accession>